<evidence type="ECO:0000313" key="2">
    <source>
        <dbReference type="Proteomes" id="UP000249646"/>
    </source>
</evidence>
<dbReference type="EMBL" id="QKUB01000016">
    <property type="protein sequence ID" value="PZV98698.1"/>
    <property type="molecule type" value="Genomic_DNA"/>
</dbReference>
<dbReference type="RefSeq" id="WP_211305425.1">
    <property type="nucleotide sequence ID" value="NZ_QKUB01000016.1"/>
</dbReference>
<dbReference type="Proteomes" id="UP000249646">
    <property type="component" value="Unassembled WGS sequence"/>
</dbReference>
<name>A0A2W7GMV7_9BACT</name>
<sequence length="561" mass="65483">MELTIIPKFSEEKLREILHYTDLDANPAYEAFKSNTVFELHSGAKGVSKSFGQAVITIYRIVNDVRFCSVWCRNQYNHIKKTLRPMFEKVLSFLKQKHNLDYTNCFSVYDSGLYWEMDDGGKGRAIYFENFEKIQAFQGITLKNNNFLFGELVLDEPIEDPSDTSKLPHQLAELYKLQEQKLPLLISNTVARLEAPSDFQIKVKFLYNIFTTDHWIIKNYHNPIIEIIKSNGNLNLSIQKQLEKNKFVQKYNDAFKENLGISVTMYSKYFIPKSELGEAQIKYLETLKKDDYRLWVITVLGFAFEDEINKPNYFMMPYIFPNKNTKNKLEPITTILSLDAIPDNSIIGVYDGFDPGLSDKAAWVRTLLLRDGRIIVWKAIDDLGGQIKKKSKTPRIHINNLLAELINEDNKKISQMNKFQLSVNKNFDSLLLTDNDIIAESLELIFKEKNINAHAMLANRRDTANQKFGIINRQNYQKWLFTERQIILSAHSYNLINYLAKQVILPGEQKRDETVNKEIYDLINAFEMSCSHLYKFQYFKRHQDLNYLREESDSEGDETDD</sequence>
<evidence type="ECO:0000313" key="1">
    <source>
        <dbReference type="EMBL" id="PZV98698.1"/>
    </source>
</evidence>
<accession>A0A2W7GMV7</accession>
<organism evidence="1 2">
    <name type="scientific">Metamycoplasma auris</name>
    <dbReference type="NCBI Taxonomy" id="51363"/>
    <lineage>
        <taxon>Bacteria</taxon>
        <taxon>Bacillati</taxon>
        <taxon>Mycoplasmatota</taxon>
        <taxon>Mycoplasmoidales</taxon>
        <taxon>Metamycoplasmataceae</taxon>
        <taxon>Metamycoplasma</taxon>
    </lineage>
</organism>
<comment type="caution">
    <text evidence="1">The sequence shown here is derived from an EMBL/GenBank/DDBJ whole genome shotgun (WGS) entry which is preliminary data.</text>
</comment>
<reference evidence="1 2" key="1">
    <citation type="submission" date="2018-06" db="EMBL/GenBank/DDBJ databases">
        <title>Genomic Encyclopedia of Archaeal and Bacterial Type Strains, Phase II (KMG-II): from individual species to whole genera.</title>
        <authorList>
            <person name="Goeker M."/>
        </authorList>
    </citation>
    <scope>NUCLEOTIDE SEQUENCE [LARGE SCALE GENOMIC DNA]</scope>
    <source>
        <strain evidence="1 2">ATCC 51348</strain>
    </source>
</reference>
<keyword evidence="2" id="KW-1185">Reference proteome</keyword>
<dbReference type="AlphaFoldDB" id="A0A2W7GMV7"/>
<protein>
    <submittedName>
        <fullName evidence="1">Uncharacterized protein</fullName>
    </submittedName>
</protein>
<proteinExistence type="predicted"/>
<gene>
    <name evidence="1" type="ORF">BCF89_1166</name>
</gene>